<protein>
    <recommendedName>
        <fullName evidence="3">Apple domain-containing protein</fullName>
    </recommendedName>
</protein>
<name>A0ABR1W3X0_9PEZI</name>
<evidence type="ECO:0000313" key="5">
    <source>
        <dbReference type="Proteomes" id="UP001446871"/>
    </source>
</evidence>
<comment type="caution">
    <text evidence="4">The sequence shown here is derived from an EMBL/GenBank/DDBJ whole genome shotgun (WGS) entry which is preliminary data.</text>
</comment>
<keyword evidence="5" id="KW-1185">Reference proteome</keyword>
<dbReference type="InterPro" id="IPR003609">
    <property type="entry name" value="Pan_app"/>
</dbReference>
<dbReference type="Gene3D" id="3.50.4.10">
    <property type="entry name" value="Hepatocyte Growth Factor"/>
    <property type="match status" value="1"/>
</dbReference>
<reference evidence="4 5" key="1">
    <citation type="submission" date="2023-01" db="EMBL/GenBank/DDBJ databases">
        <title>Analysis of 21 Apiospora genomes using comparative genomics revels a genus with tremendous synthesis potential of carbohydrate active enzymes and secondary metabolites.</title>
        <authorList>
            <person name="Sorensen T."/>
        </authorList>
    </citation>
    <scope>NUCLEOTIDE SEQUENCE [LARGE SCALE GENOMIC DNA]</scope>
    <source>
        <strain evidence="4 5">CBS 83171</strain>
    </source>
</reference>
<organism evidence="4 5">
    <name type="scientific">Apiospora saccharicola</name>
    <dbReference type="NCBI Taxonomy" id="335842"/>
    <lineage>
        <taxon>Eukaryota</taxon>
        <taxon>Fungi</taxon>
        <taxon>Dikarya</taxon>
        <taxon>Ascomycota</taxon>
        <taxon>Pezizomycotina</taxon>
        <taxon>Sordariomycetes</taxon>
        <taxon>Xylariomycetidae</taxon>
        <taxon>Amphisphaeriales</taxon>
        <taxon>Apiosporaceae</taxon>
        <taxon>Apiospora</taxon>
    </lineage>
</organism>
<evidence type="ECO:0000259" key="3">
    <source>
        <dbReference type="Pfam" id="PF00024"/>
    </source>
</evidence>
<evidence type="ECO:0000256" key="1">
    <source>
        <dbReference type="SAM" id="Coils"/>
    </source>
</evidence>
<dbReference type="EMBL" id="JAQQWM010000002">
    <property type="protein sequence ID" value="KAK8076864.1"/>
    <property type="molecule type" value="Genomic_DNA"/>
</dbReference>
<feature type="coiled-coil region" evidence="1">
    <location>
        <begin position="136"/>
        <end position="213"/>
    </location>
</feature>
<sequence>MIGHRSICGCISASALAWSLVALAIEQTGDFVTIFVRNPWKAQQLTLITEPTIQFELQCSTLAFADEFDNIASVTSGQDCANECALHKDCGIAVWDEDKSICVLKHKMEPAEDDFPPPTPDPISTPWASGECSKRLDNIQRAERECEEQLDKEQQNTKRTKRECTTDLTKADEERDCAKEMDQIERRYEEGRKRAVQDERDDATRKCDAEKNRALEDEKGHLERKCALDRERLLGIERETCKQDLNHADRECTKRFQQNQDRRKDDISFNPGFQEWPESMADYNIEGVTYARSRYDFSRRLRADVLQYSPGLFRGRLGSSQVDTNGKPSGKLLHDVHGLTSPTSGGWGYRSLPEPEDDHQAGQNVMSSSRWAGPDDCVADGYAKVVGMVKMAKGEQQFPAFLIVEVLHWYRNLRG</sequence>
<feature type="signal peptide" evidence="2">
    <location>
        <begin position="1"/>
        <end position="24"/>
    </location>
</feature>
<feature type="domain" description="Apple" evidence="3">
    <location>
        <begin position="71"/>
        <end position="107"/>
    </location>
</feature>
<keyword evidence="1" id="KW-0175">Coiled coil</keyword>
<keyword evidence="2" id="KW-0732">Signal</keyword>
<dbReference type="Proteomes" id="UP001446871">
    <property type="component" value="Unassembled WGS sequence"/>
</dbReference>
<accession>A0ABR1W3X0</accession>
<evidence type="ECO:0000313" key="4">
    <source>
        <dbReference type="EMBL" id="KAK8076864.1"/>
    </source>
</evidence>
<gene>
    <name evidence="4" type="ORF">PG996_003034</name>
</gene>
<proteinExistence type="predicted"/>
<feature type="chain" id="PRO_5046498516" description="Apple domain-containing protein" evidence="2">
    <location>
        <begin position="25"/>
        <end position="415"/>
    </location>
</feature>
<evidence type="ECO:0000256" key="2">
    <source>
        <dbReference type="SAM" id="SignalP"/>
    </source>
</evidence>
<dbReference type="Pfam" id="PF00024">
    <property type="entry name" value="PAN_1"/>
    <property type="match status" value="1"/>
</dbReference>